<dbReference type="PROSITE" id="PS50011">
    <property type="entry name" value="PROTEIN_KINASE_DOM"/>
    <property type="match status" value="1"/>
</dbReference>
<dbReference type="PANTHER" id="PTHR23257:SF969">
    <property type="entry name" value="INTEGRIN-LINKED PROTEIN KINASE"/>
    <property type="match status" value="1"/>
</dbReference>
<evidence type="ECO:0000259" key="1">
    <source>
        <dbReference type="PROSITE" id="PS50011"/>
    </source>
</evidence>
<dbReference type="SMART" id="SM00220">
    <property type="entry name" value="S_TKc"/>
    <property type="match status" value="1"/>
</dbReference>
<gene>
    <name evidence="2" type="ORF">KC19_2G257800</name>
</gene>
<feature type="domain" description="Protein kinase" evidence="1">
    <location>
        <begin position="106"/>
        <end position="394"/>
    </location>
</feature>
<dbReference type="InterPro" id="IPR001245">
    <property type="entry name" value="Ser-Thr/Tyr_kinase_cat_dom"/>
</dbReference>
<dbReference type="Pfam" id="PF07714">
    <property type="entry name" value="PK_Tyr_Ser-Thr"/>
    <property type="match status" value="1"/>
</dbReference>
<dbReference type="GO" id="GO:0007165">
    <property type="term" value="P:signal transduction"/>
    <property type="evidence" value="ECO:0007669"/>
    <property type="project" value="TreeGrafter"/>
</dbReference>
<proteinExistence type="predicted"/>
<name>A0A8T0IY19_CERPU</name>
<dbReference type="InterPro" id="IPR050167">
    <property type="entry name" value="Ser_Thr_protein_kinase"/>
</dbReference>
<dbReference type="Proteomes" id="UP000822688">
    <property type="component" value="Chromosome 2"/>
</dbReference>
<protein>
    <recommendedName>
        <fullName evidence="1">Protein kinase domain-containing protein</fullName>
    </recommendedName>
</protein>
<dbReference type="SUPFAM" id="SSF56112">
    <property type="entry name" value="Protein kinase-like (PK-like)"/>
    <property type="match status" value="1"/>
</dbReference>
<evidence type="ECO:0000313" key="2">
    <source>
        <dbReference type="EMBL" id="KAG0588634.1"/>
    </source>
</evidence>
<accession>A0A8T0IY19</accession>
<dbReference type="GO" id="GO:0005737">
    <property type="term" value="C:cytoplasm"/>
    <property type="evidence" value="ECO:0007669"/>
    <property type="project" value="TreeGrafter"/>
</dbReference>
<dbReference type="AlphaFoldDB" id="A0A8T0IY19"/>
<dbReference type="InterPro" id="IPR000719">
    <property type="entry name" value="Prot_kinase_dom"/>
</dbReference>
<organism evidence="2 3">
    <name type="scientific">Ceratodon purpureus</name>
    <name type="common">Fire moss</name>
    <name type="synonym">Dicranum purpureum</name>
    <dbReference type="NCBI Taxonomy" id="3225"/>
    <lineage>
        <taxon>Eukaryota</taxon>
        <taxon>Viridiplantae</taxon>
        <taxon>Streptophyta</taxon>
        <taxon>Embryophyta</taxon>
        <taxon>Bryophyta</taxon>
        <taxon>Bryophytina</taxon>
        <taxon>Bryopsida</taxon>
        <taxon>Dicranidae</taxon>
        <taxon>Pseudoditrichales</taxon>
        <taxon>Ditrichaceae</taxon>
        <taxon>Ceratodon</taxon>
    </lineage>
</organism>
<dbReference type="PANTHER" id="PTHR23257">
    <property type="entry name" value="SERINE-THREONINE PROTEIN KINASE"/>
    <property type="match status" value="1"/>
</dbReference>
<dbReference type="EMBL" id="CM026422">
    <property type="protein sequence ID" value="KAG0588634.1"/>
    <property type="molecule type" value="Genomic_DNA"/>
</dbReference>
<comment type="caution">
    <text evidence="2">The sequence shown here is derived from an EMBL/GenBank/DDBJ whole genome shotgun (WGS) entry which is preliminary data.</text>
</comment>
<dbReference type="GO" id="GO:0005524">
    <property type="term" value="F:ATP binding"/>
    <property type="evidence" value="ECO:0007669"/>
    <property type="project" value="InterPro"/>
</dbReference>
<dbReference type="InterPro" id="IPR011009">
    <property type="entry name" value="Kinase-like_dom_sf"/>
</dbReference>
<sequence length="421" mass="48171">MGNTNSCVCHMFSVCIGTSSPHLPAGSASNAVGEVGSESVEQRIEQSKSHWSHLREFDSDNSSASAEDVDADNMEVFLSLQAHPSWGNFFPTFGYDTEKWKSIGSLEIGEKFAEGGQAELFHVEVTWRKVEYNEWDQEEECEWVLKVFKKGTRLRHLQSQWPHGMLQFTVEQVANVMSPTPKVFPRFFCVIDCGTLLQDGRFAFLMVKEHLDLRRLIDNKMRLKGANNCGPFSKEKVEKMMFEIAIGMSWLHSHDIVHRDLKASNILVKVHHDGVFQCFVADYKCSIGVVGTGLFRAPEILEACRDKSVSKRPELFTMASDVYSNGMTCYEILTGKLPFDGHLEREHIDVVISGKQPEVPEYVDEWIHKLLSDCWEYDSSKRPSLGEIVNLIYSNSLRIRKLVDKRSYDIEKIEWINWEVK</sequence>
<reference evidence="2" key="1">
    <citation type="submission" date="2020-06" db="EMBL/GenBank/DDBJ databases">
        <title>WGS assembly of Ceratodon purpureus strain R40.</title>
        <authorList>
            <person name="Carey S.B."/>
            <person name="Jenkins J."/>
            <person name="Shu S."/>
            <person name="Lovell J.T."/>
            <person name="Sreedasyam A."/>
            <person name="Maumus F."/>
            <person name="Tiley G.P."/>
            <person name="Fernandez-Pozo N."/>
            <person name="Barry K."/>
            <person name="Chen C."/>
            <person name="Wang M."/>
            <person name="Lipzen A."/>
            <person name="Daum C."/>
            <person name="Saski C.A."/>
            <person name="Payton A.C."/>
            <person name="Mcbreen J.C."/>
            <person name="Conrad R.E."/>
            <person name="Kollar L.M."/>
            <person name="Olsson S."/>
            <person name="Huttunen S."/>
            <person name="Landis J.B."/>
            <person name="Wickett N.J."/>
            <person name="Johnson M.G."/>
            <person name="Rensing S.A."/>
            <person name="Grimwood J."/>
            <person name="Schmutz J."/>
            <person name="Mcdaniel S.F."/>
        </authorList>
    </citation>
    <scope>NUCLEOTIDE SEQUENCE</scope>
    <source>
        <strain evidence="2">R40</strain>
    </source>
</reference>
<keyword evidence="3" id="KW-1185">Reference proteome</keyword>
<dbReference type="GO" id="GO:0004672">
    <property type="term" value="F:protein kinase activity"/>
    <property type="evidence" value="ECO:0007669"/>
    <property type="project" value="InterPro"/>
</dbReference>
<dbReference type="PROSITE" id="PS00108">
    <property type="entry name" value="PROTEIN_KINASE_ST"/>
    <property type="match status" value="1"/>
</dbReference>
<evidence type="ECO:0000313" key="3">
    <source>
        <dbReference type="Proteomes" id="UP000822688"/>
    </source>
</evidence>
<dbReference type="Gene3D" id="1.10.510.10">
    <property type="entry name" value="Transferase(Phosphotransferase) domain 1"/>
    <property type="match status" value="1"/>
</dbReference>
<dbReference type="InterPro" id="IPR008271">
    <property type="entry name" value="Ser/Thr_kinase_AS"/>
</dbReference>